<comment type="similarity">
    <text evidence="1">Belongs to the GPN-loop GTPase family.</text>
</comment>
<dbReference type="EMBL" id="BSBI01000010">
    <property type="protein sequence ID" value="GLF97342.1"/>
    <property type="molecule type" value="Genomic_DNA"/>
</dbReference>
<dbReference type="CDD" id="cd00882">
    <property type="entry name" value="Ras_like_GTPase"/>
    <property type="match status" value="1"/>
</dbReference>
<evidence type="ECO:0000313" key="7">
    <source>
        <dbReference type="Proteomes" id="UP001291653"/>
    </source>
</evidence>
<evidence type="ECO:0000256" key="4">
    <source>
        <dbReference type="ARBA" id="ARBA00023134"/>
    </source>
</evidence>
<feature type="compositionally biased region" description="Low complexity" evidence="5">
    <location>
        <begin position="210"/>
        <end position="219"/>
    </location>
</feature>
<proteinExistence type="inferred from homology"/>
<evidence type="ECO:0000256" key="5">
    <source>
        <dbReference type="SAM" id="MobiDB-lite"/>
    </source>
</evidence>
<protein>
    <submittedName>
        <fullName evidence="6">ATP/GTP-binding protein</fullName>
    </submittedName>
</protein>
<name>A0ABQ5P4A0_9ACTN</name>
<keyword evidence="3" id="KW-0378">Hydrolase</keyword>
<dbReference type="InterPro" id="IPR027417">
    <property type="entry name" value="P-loop_NTPase"/>
</dbReference>
<keyword evidence="7" id="KW-1185">Reference proteome</keyword>
<dbReference type="InterPro" id="IPR004130">
    <property type="entry name" value="Gpn"/>
</dbReference>
<feature type="compositionally biased region" description="Pro residues" evidence="5">
    <location>
        <begin position="220"/>
        <end position="234"/>
    </location>
</feature>
<gene>
    <name evidence="6" type="ORF">SYYSPA8_23615</name>
</gene>
<dbReference type="PANTHER" id="PTHR42708:SF1">
    <property type="entry name" value="GLIDING MOTILITY PROTEIN MGLA"/>
    <property type="match status" value="1"/>
</dbReference>
<feature type="compositionally biased region" description="Low complexity" evidence="5">
    <location>
        <begin position="235"/>
        <end position="244"/>
    </location>
</feature>
<evidence type="ECO:0000256" key="3">
    <source>
        <dbReference type="ARBA" id="ARBA00022801"/>
    </source>
</evidence>
<feature type="region of interest" description="Disordered" evidence="5">
    <location>
        <begin position="200"/>
        <end position="272"/>
    </location>
</feature>
<evidence type="ECO:0000313" key="6">
    <source>
        <dbReference type="EMBL" id="GLF97342.1"/>
    </source>
</evidence>
<accession>A0ABQ5P4A0</accession>
<keyword evidence="4" id="KW-0342">GTP-binding</keyword>
<evidence type="ECO:0000256" key="2">
    <source>
        <dbReference type="ARBA" id="ARBA00022741"/>
    </source>
</evidence>
<reference evidence="6 7" key="1">
    <citation type="submission" date="2022-10" db="EMBL/GenBank/DDBJ databases">
        <title>Draft genome sequence of Streptomyces sp. YSPA8.</title>
        <authorList>
            <person name="Moriuchi R."/>
            <person name="Dohra H."/>
            <person name="Yamamura H."/>
            <person name="Kodani S."/>
        </authorList>
    </citation>
    <scope>NUCLEOTIDE SEQUENCE [LARGE SCALE GENOMIC DNA]</scope>
    <source>
        <strain evidence="6 7">YSPA8</strain>
    </source>
</reference>
<dbReference type="SUPFAM" id="SSF52540">
    <property type="entry name" value="P-loop containing nucleoside triphosphate hydrolases"/>
    <property type="match status" value="1"/>
</dbReference>
<organism evidence="6 7">
    <name type="scientific">Streptomyces yaizuensis</name>
    <dbReference type="NCBI Taxonomy" id="2989713"/>
    <lineage>
        <taxon>Bacteria</taxon>
        <taxon>Bacillati</taxon>
        <taxon>Actinomycetota</taxon>
        <taxon>Actinomycetes</taxon>
        <taxon>Kitasatosporales</taxon>
        <taxon>Streptomycetaceae</taxon>
        <taxon>Streptomyces</taxon>
    </lineage>
</organism>
<keyword evidence="2" id="KW-0547">Nucleotide-binding</keyword>
<dbReference type="PANTHER" id="PTHR42708">
    <property type="entry name" value="ATP/GTP-BINDING PROTEIN-RELATED"/>
    <property type="match status" value="1"/>
</dbReference>
<evidence type="ECO:0000256" key="1">
    <source>
        <dbReference type="ARBA" id="ARBA00005290"/>
    </source>
</evidence>
<sequence>MASAPSSSSGLHLPDSARELVKILIAGPFGVGKTTLIDSVSEIRPLHTEEQLSEASVAVDSLAGVRDKTTTTVAIDFGRISLTGGIVLYLFGTPGQERFRSLWSDIAYGALGALVLVDTRRIDDSFEVLSLVEDAGLPYAVALNTFPDARQYTEEQLRASLDLEPDTPMVVCDARDAHASIDALIALVQHMLTRMTRLPEQGGAVPDAGDPVPDQVPHQVPRPLPAPPPGPLPDPAAEWAPAKGPGKGPGPYPDAGPVPGTGTDTGAGAWFR</sequence>
<dbReference type="Gene3D" id="3.40.50.300">
    <property type="entry name" value="P-loop containing nucleotide triphosphate hydrolases"/>
    <property type="match status" value="1"/>
</dbReference>
<dbReference type="Proteomes" id="UP001291653">
    <property type="component" value="Unassembled WGS sequence"/>
</dbReference>
<comment type="caution">
    <text evidence="6">The sequence shown here is derived from an EMBL/GenBank/DDBJ whole genome shotgun (WGS) entry which is preliminary data.</text>
</comment>
<dbReference type="Pfam" id="PF03029">
    <property type="entry name" value="ATP_bind_1"/>
    <property type="match status" value="1"/>
</dbReference>
<dbReference type="InterPro" id="IPR052705">
    <property type="entry name" value="Gliding_Motility_GTPase"/>
</dbReference>